<name>A0A8S3AU15_9BILA</name>
<feature type="non-terminal residue" evidence="1">
    <location>
        <position position="1"/>
    </location>
</feature>
<proteinExistence type="predicted"/>
<organism evidence="1 3">
    <name type="scientific">Rotaria magnacalcarata</name>
    <dbReference type="NCBI Taxonomy" id="392030"/>
    <lineage>
        <taxon>Eukaryota</taxon>
        <taxon>Metazoa</taxon>
        <taxon>Spiralia</taxon>
        <taxon>Gnathifera</taxon>
        <taxon>Rotifera</taxon>
        <taxon>Eurotatoria</taxon>
        <taxon>Bdelloidea</taxon>
        <taxon>Philodinida</taxon>
        <taxon>Philodinidae</taxon>
        <taxon>Rotaria</taxon>
    </lineage>
</organism>
<reference evidence="1" key="1">
    <citation type="submission" date="2021-02" db="EMBL/GenBank/DDBJ databases">
        <authorList>
            <person name="Nowell W R."/>
        </authorList>
    </citation>
    <scope>NUCLEOTIDE SEQUENCE</scope>
</reference>
<dbReference type="EMBL" id="CAJOBJ010141732">
    <property type="protein sequence ID" value="CAF4766096.1"/>
    <property type="molecule type" value="Genomic_DNA"/>
</dbReference>
<evidence type="ECO:0000313" key="3">
    <source>
        <dbReference type="Proteomes" id="UP000681720"/>
    </source>
</evidence>
<evidence type="ECO:0000313" key="1">
    <source>
        <dbReference type="EMBL" id="CAF4766096.1"/>
    </source>
</evidence>
<gene>
    <name evidence="1" type="ORF">GIL414_LOCUS45753</name>
    <name evidence="2" type="ORF">GIL414_LOCUS57186</name>
</gene>
<dbReference type="AlphaFoldDB" id="A0A8S3AU15"/>
<evidence type="ECO:0000313" key="2">
    <source>
        <dbReference type="EMBL" id="CAF5000105.1"/>
    </source>
</evidence>
<accession>A0A8S3AU15</accession>
<dbReference type="EMBL" id="CAJOBJ010207031">
    <property type="protein sequence ID" value="CAF5000105.1"/>
    <property type="molecule type" value="Genomic_DNA"/>
</dbReference>
<protein>
    <submittedName>
        <fullName evidence="1">Uncharacterized protein</fullName>
    </submittedName>
</protein>
<comment type="caution">
    <text evidence="1">The sequence shown here is derived from an EMBL/GenBank/DDBJ whole genome shotgun (WGS) entry which is preliminary data.</text>
</comment>
<sequence length="53" mass="6263">ALDESKRSDYEEVIVGWQQKLFNRLEFDQYGKGVGAESSALERKYYDDIQKMK</sequence>
<dbReference type="Proteomes" id="UP000681720">
    <property type="component" value="Unassembled WGS sequence"/>
</dbReference>